<evidence type="ECO:0000256" key="4">
    <source>
        <dbReference type="ARBA" id="ARBA00022692"/>
    </source>
</evidence>
<evidence type="ECO:0000256" key="15">
    <source>
        <dbReference type="SAM" id="Phobius"/>
    </source>
</evidence>
<dbReference type="PANTHER" id="PTHR45897:SF4">
    <property type="entry name" value="HIGH-AFFINITY CHOLINE TRANSPORTER 1"/>
    <property type="match status" value="1"/>
</dbReference>
<reference evidence="16 17" key="1">
    <citation type="journal article" date="2020" name="Cell">
        <title>Large-Scale Comparative Analyses of Tick Genomes Elucidate Their Genetic Diversity and Vector Capacities.</title>
        <authorList>
            <consortium name="Tick Genome and Microbiome Consortium (TIGMIC)"/>
            <person name="Jia N."/>
            <person name="Wang J."/>
            <person name="Shi W."/>
            <person name="Du L."/>
            <person name="Sun Y."/>
            <person name="Zhan W."/>
            <person name="Jiang J.F."/>
            <person name="Wang Q."/>
            <person name="Zhang B."/>
            <person name="Ji P."/>
            <person name="Bell-Sakyi L."/>
            <person name="Cui X.M."/>
            <person name="Yuan T.T."/>
            <person name="Jiang B.G."/>
            <person name="Yang W.F."/>
            <person name="Lam T.T."/>
            <person name="Chang Q.C."/>
            <person name="Ding S.J."/>
            <person name="Wang X.J."/>
            <person name="Zhu J.G."/>
            <person name="Ruan X.D."/>
            <person name="Zhao L."/>
            <person name="Wei J.T."/>
            <person name="Ye R.Z."/>
            <person name="Que T.C."/>
            <person name="Du C.H."/>
            <person name="Zhou Y.H."/>
            <person name="Cheng J.X."/>
            <person name="Dai P.F."/>
            <person name="Guo W.B."/>
            <person name="Han X.H."/>
            <person name="Huang E.J."/>
            <person name="Li L.F."/>
            <person name="Wei W."/>
            <person name="Gao Y.C."/>
            <person name="Liu J.Z."/>
            <person name="Shao H.Z."/>
            <person name="Wang X."/>
            <person name="Wang C.C."/>
            <person name="Yang T.C."/>
            <person name="Huo Q.B."/>
            <person name="Li W."/>
            <person name="Chen H.Y."/>
            <person name="Chen S.E."/>
            <person name="Zhou L.G."/>
            <person name="Ni X.B."/>
            <person name="Tian J.H."/>
            <person name="Sheng Y."/>
            <person name="Liu T."/>
            <person name="Pan Y.S."/>
            <person name="Xia L.Y."/>
            <person name="Li J."/>
            <person name="Zhao F."/>
            <person name="Cao W.C."/>
        </authorList>
    </citation>
    <scope>NUCLEOTIDE SEQUENCE [LARGE SCALE GENOMIC DNA]</scope>
    <source>
        <strain evidence="16">HaeL-2018</strain>
    </source>
</reference>
<dbReference type="AlphaFoldDB" id="A0A9J6GLU0"/>
<comment type="caution">
    <text evidence="16">The sequence shown here is derived from an EMBL/GenBank/DDBJ whole genome shotgun (WGS) entry which is preliminary data.</text>
</comment>
<dbReference type="OMA" id="CETHYTA"/>
<evidence type="ECO:0000256" key="11">
    <source>
        <dbReference type="ARBA" id="ARBA00023180"/>
    </source>
</evidence>
<protein>
    <submittedName>
        <fullName evidence="16">Uncharacterized protein</fullName>
    </submittedName>
</protein>
<evidence type="ECO:0000256" key="7">
    <source>
        <dbReference type="ARBA" id="ARBA00022989"/>
    </source>
</evidence>
<name>A0A9J6GLU0_HAELO</name>
<dbReference type="GO" id="GO:0005886">
    <property type="term" value="C:plasma membrane"/>
    <property type="evidence" value="ECO:0007669"/>
    <property type="project" value="TreeGrafter"/>
</dbReference>
<gene>
    <name evidence="16" type="ORF">HPB48_000235</name>
</gene>
<organism evidence="16 17">
    <name type="scientific">Haemaphysalis longicornis</name>
    <name type="common">Bush tick</name>
    <dbReference type="NCBI Taxonomy" id="44386"/>
    <lineage>
        <taxon>Eukaryota</taxon>
        <taxon>Metazoa</taxon>
        <taxon>Ecdysozoa</taxon>
        <taxon>Arthropoda</taxon>
        <taxon>Chelicerata</taxon>
        <taxon>Arachnida</taxon>
        <taxon>Acari</taxon>
        <taxon>Parasitiformes</taxon>
        <taxon>Ixodida</taxon>
        <taxon>Ixodoidea</taxon>
        <taxon>Ixodidae</taxon>
        <taxon>Haemaphysalinae</taxon>
        <taxon>Haemaphysalis</taxon>
    </lineage>
</organism>
<evidence type="ECO:0000256" key="5">
    <source>
        <dbReference type="ARBA" id="ARBA00022847"/>
    </source>
</evidence>
<comment type="subcellular location">
    <subcellularLocation>
        <location evidence="1">Membrane</location>
        <topology evidence="1">Multi-pass membrane protein</topology>
    </subcellularLocation>
</comment>
<keyword evidence="5" id="KW-0769">Symport</keyword>
<dbReference type="PANTHER" id="PTHR45897">
    <property type="entry name" value="HIGH-AFFINITY CHOLINE TRANSPORTER 1"/>
    <property type="match status" value="1"/>
</dbReference>
<keyword evidence="10 15" id="KW-0472">Membrane</keyword>
<keyword evidence="17" id="KW-1185">Reference proteome</keyword>
<comment type="similarity">
    <text evidence="2 13">Belongs to the sodium:solute symporter (SSF) (TC 2.A.21) family.</text>
</comment>
<keyword evidence="9" id="KW-0406">Ion transport</keyword>
<evidence type="ECO:0000256" key="2">
    <source>
        <dbReference type="ARBA" id="ARBA00006434"/>
    </source>
</evidence>
<evidence type="ECO:0000256" key="14">
    <source>
        <dbReference type="SAM" id="MobiDB-lite"/>
    </source>
</evidence>
<evidence type="ECO:0000313" key="17">
    <source>
        <dbReference type="Proteomes" id="UP000821853"/>
    </source>
</evidence>
<dbReference type="PROSITE" id="PS50283">
    <property type="entry name" value="NA_SOLUT_SYMP_3"/>
    <property type="match status" value="1"/>
</dbReference>
<evidence type="ECO:0000256" key="12">
    <source>
        <dbReference type="ARBA" id="ARBA00023201"/>
    </source>
</evidence>
<evidence type="ECO:0000313" key="16">
    <source>
        <dbReference type="EMBL" id="KAH9376291.1"/>
    </source>
</evidence>
<feature type="region of interest" description="Disordered" evidence="14">
    <location>
        <begin position="329"/>
        <end position="443"/>
    </location>
</feature>
<evidence type="ECO:0000256" key="6">
    <source>
        <dbReference type="ARBA" id="ARBA00022979"/>
    </source>
</evidence>
<feature type="compositionally biased region" description="Basic residues" evidence="14">
    <location>
        <begin position="413"/>
        <end position="425"/>
    </location>
</feature>
<dbReference type="Pfam" id="PF00474">
    <property type="entry name" value="SSF"/>
    <property type="match status" value="1"/>
</dbReference>
<accession>A0A9J6GLU0</accession>
<dbReference type="InterPro" id="IPR001734">
    <property type="entry name" value="Na/solute_symporter"/>
</dbReference>
<proteinExistence type="inferred from homology"/>
<dbReference type="OrthoDB" id="546820at2759"/>
<evidence type="ECO:0000256" key="3">
    <source>
        <dbReference type="ARBA" id="ARBA00022448"/>
    </source>
</evidence>
<dbReference type="GO" id="GO:0008292">
    <property type="term" value="P:acetylcholine biosynthetic process"/>
    <property type="evidence" value="ECO:0007669"/>
    <property type="project" value="TreeGrafter"/>
</dbReference>
<feature type="compositionally biased region" description="Basic residues" evidence="14">
    <location>
        <begin position="432"/>
        <end position="443"/>
    </location>
</feature>
<keyword evidence="7 15" id="KW-1133">Transmembrane helix</keyword>
<dbReference type="GO" id="GO:0005307">
    <property type="term" value="F:choline:sodium symporter activity"/>
    <property type="evidence" value="ECO:0007669"/>
    <property type="project" value="TreeGrafter"/>
</dbReference>
<feature type="transmembrane region" description="Helical" evidence="15">
    <location>
        <begin position="212"/>
        <end position="236"/>
    </location>
</feature>
<feature type="transmembrane region" description="Helical" evidence="15">
    <location>
        <begin position="243"/>
        <end position="263"/>
    </location>
</feature>
<dbReference type="InterPro" id="IPR052244">
    <property type="entry name" value="Choline_transporter"/>
</dbReference>
<keyword evidence="12" id="KW-0739">Sodium transport</keyword>
<dbReference type="InterPro" id="IPR038377">
    <property type="entry name" value="Na/Glc_symporter_sf"/>
</dbReference>
<keyword evidence="8" id="KW-0915">Sodium</keyword>
<keyword evidence="6" id="KW-0530">Neurotransmitter biosynthesis</keyword>
<evidence type="ECO:0000256" key="10">
    <source>
        <dbReference type="ARBA" id="ARBA00023136"/>
    </source>
</evidence>
<dbReference type="VEuPathDB" id="VectorBase:HLOH_061692"/>
<feature type="compositionally biased region" description="Basic and acidic residues" evidence="14">
    <location>
        <begin position="382"/>
        <end position="402"/>
    </location>
</feature>
<dbReference type="EMBL" id="JABSTR010000008">
    <property type="protein sequence ID" value="KAH9376291.1"/>
    <property type="molecule type" value="Genomic_DNA"/>
</dbReference>
<keyword evidence="3" id="KW-0813">Transport</keyword>
<keyword evidence="11" id="KW-0325">Glycoprotein</keyword>
<feature type="transmembrane region" description="Helical" evidence="15">
    <location>
        <begin position="186"/>
        <end position="206"/>
    </location>
</feature>
<evidence type="ECO:0000256" key="8">
    <source>
        <dbReference type="ARBA" id="ARBA00023053"/>
    </source>
</evidence>
<evidence type="ECO:0000256" key="13">
    <source>
        <dbReference type="RuleBase" id="RU362091"/>
    </source>
</evidence>
<feature type="transmembrane region" description="Helical" evidence="15">
    <location>
        <begin position="283"/>
        <end position="307"/>
    </location>
</feature>
<evidence type="ECO:0000256" key="1">
    <source>
        <dbReference type="ARBA" id="ARBA00004141"/>
    </source>
</evidence>
<dbReference type="Proteomes" id="UP000821853">
    <property type="component" value="Unassembled WGS sequence"/>
</dbReference>
<sequence>MISPDQLEAINTRLRHITQTYTTICVPFCLLSPFVGKVGPPDNDWVGVITITDATQLFDIFLMVVLGGIPWQSYFQRIVSCETHYTARMLPICLLWERFLSHVSCLPDFTAAGCIGPARLRAIDRGSVLPLTIHHLTPEFVSILGLIGITGAVMSSVDSSMLSAASVVTRNIYKVIIRKSANDVEVALILRLMVWAVGSSATYLALHVRSVLQLWLLCSEFVCVLLFPQLLCAFCFENTNAYGSLLAFMFGASFRLLCGELSINLPTVVQLPLYDEEAGQRFPFRLTAMCLSLVALVVGSYVAASVFENGWLAPDRDFLRCFKEKSATDARRDGQQLPTRSEMSPARDEPSLLSGADTVRNKGNVDSEINASDGGGVGLSRRKSEVGFESTLKEEAKSKTKTEALPTTNSRSHFSHRKGSSHRKTTGSVSRKAGRTGRSRIPP</sequence>
<keyword evidence="4 15" id="KW-0812">Transmembrane</keyword>
<dbReference type="Gene3D" id="1.20.1730.10">
    <property type="entry name" value="Sodium/glucose cotransporter"/>
    <property type="match status" value="1"/>
</dbReference>
<evidence type="ECO:0000256" key="9">
    <source>
        <dbReference type="ARBA" id="ARBA00023065"/>
    </source>
</evidence>